<gene>
    <name evidence="2" type="ORF">D910_06045</name>
    <name evidence="1" type="ORF">YQE_08904</name>
</gene>
<accession>N6TYX5</accession>
<dbReference type="HOGENOM" id="CLU_2252767_0_0_1"/>
<organism evidence="1">
    <name type="scientific">Dendroctonus ponderosae</name>
    <name type="common">Mountain pine beetle</name>
    <dbReference type="NCBI Taxonomy" id="77166"/>
    <lineage>
        <taxon>Eukaryota</taxon>
        <taxon>Metazoa</taxon>
        <taxon>Ecdysozoa</taxon>
        <taxon>Arthropoda</taxon>
        <taxon>Hexapoda</taxon>
        <taxon>Insecta</taxon>
        <taxon>Pterygota</taxon>
        <taxon>Neoptera</taxon>
        <taxon>Endopterygota</taxon>
        <taxon>Coleoptera</taxon>
        <taxon>Polyphaga</taxon>
        <taxon>Cucujiformia</taxon>
        <taxon>Curculionidae</taxon>
        <taxon>Scolytinae</taxon>
        <taxon>Dendroctonus</taxon>
    </lineage>
</organism>
<evidence type="ECO:0000313" key="2">
    <source>
        <dbReference type="EMBL" id="ERL88661.1"/>
    </source>
</evidence>
<dbReference type="Proteomes" id="UP000030742">
    <property type="component" value="Unassembled WGS sequence"/>
</dbReference>
<dbReference type="EMBL" id="KB741044">
    <property type="protein sequence ID" value="ENN74505.1"/>
    <property type="molecule type" value="Genomic_DNA"/>
</dbReference>
<evidence type="ECO:0000313" key="1">
    <source>
        <dbReference type="EMBL" id="ENN74505.1"/>
    </source>
</evidence>
<protein>
    <submittedName>
        <fullName evidence="1">Uncharacterized protein</fullName>
    </submittedName>
</protein>
<feature type="non-terminal residue" evidence="1">
    <location>
        <position position="1"/>
    </location>
</feature>
<sequence length="104" mass="11605">MYVKVILMTPICETCLTPALMICKCHLPSAFSPQKCTERNGQSSKFELITSRGLSNSIVELVPIGDVRIIRRFPLGKNLKDILHCTCSRKRTSLRVLAQALTSI</sequence>
<dbReference type="EMBL" id="KB632087">
    <property type="protein sequence ID" value="ERL88661.1"/>
    <property type="molecule type" value="Genomic_DNA"/>
</dbReference>
<proteinExistence type="predicted"/>
<dbReference type="AlphaFoldDB" id="N6TYX5"/>
<reference evidence="1 3" key="1">
    <citation type="journal article" date="2013" name="Genome Biol.">
        <title>Draft genome of the mountain pine beetle, Dendroctonus ponderosae Hopkins, a major forest pest.</title>
        <authorList>
            <person name="Keeling C.I."/>
            <person name="Yuen M.M."/>
            <person name="Liao N.Y."/>
            <person name="Docking T.R."/>
            <person name="Chan S.K."/>
            <person name="Taylor G.A."/>
            <person name="Palmquist D.L."/>
            <person name="Jackman S.D."/>
            <person name="Nguyen A."/>
            <person name="Li M."/>
            <person name="Henderson H."/>
            <person name="Janes J.K."/>
            <person name="Zhao Y."/>
            <person name="Pandoh P."/>
            <person name="Moore R."/>
            <person name="Sperling F.A."/>
            <person name="Huber D.P."/>
            <person name="Birol I."/>
            <person name="Jones S.J."/>
            <person name="Bohlmann J."/>
        </authorList>
    </citation>
    <scope>NUCLEOTIDE SEQUENCE</scope>
</reference>
<name>N6TYX5_DENPD</name>
<evidence type="ECO:0000313" key="3">
    <source>
        <dbReference type="Proteomes" id="UP000030742"/>
    </source>
</evidence>